<organism evidence="1 2">
    <name type="scientific">Nocardioides zeae</name>
    <dbReference type="NCBI Taxonomy" id="1457234"/>
    <lineage>
        <taxon>Bacteria</taxon>
        <taxon>Bacillati</taxon>
        <taxon>Actinomycetota</taxon>
        <taxon>Actinomycetes</taxon>
        <taxon>Propionibacteriales</taxon>
        <taxon>Nocardioidaceae</taxon>
        <taxon>Nocardioides</taxon>
    </lineage>
</organism>
<dbReference type="EMBL" id="JAVIZJ010000004">
    <property type="protein sequence ID" value="MDR6210212.1"/>
    <property type="molecule type" value="Genomic_DNA"/>
</dbReference>
<keyword evidence="2" id="KW-1185">Reference proteome</keyword>
<evidence type="ECO:0000313" key="1">
    <source>
        <dbReference type="EMBL" id="MDR6210212.1"/>
    </source>
</evidence>
<gene>
    <name evidence="1" type="ORF">QE364_001919</name>
</gene>
<reference evidence="1" key="1">
    <citation type="submission" date="2023-08" db="EMBL/GenBank/DDBJ databases">
        <title>Functional and genomic diversity of the sorghum phyllosphere microbiome.</title>
        <authorList>
            <person name="Shade A."/>
        </authorList>
    </citation>
    <scope>NUCLEOTIDE SEQUENCE</scope>
    <source>
        <strain evidence="1">SORGH_AS_0885</strain>
    </source>
</reference>
<evidence type="ECO:0000313" key="2">
    <source>
        <dbReference type="Proteomes" id="UP001261666"/>
    </source>
</evidence>
<proteinExistence type="predicted"/>
<sequence>MITLAKGANAPLSATNLSVTVDVAAAADLSALLVTEAGKVRSDADFIFYNQPSGPGVTCVPASGGQGWRVDVDLAAVPADVHAVRLVTSLDDGGKVFGQVGQPVARIASGGQPVAEFPMTGLDRETIVVMVELYRRNGEWKVRAVGRGYDGGLADLIRDHGVSVDDEPAAPAAPAPAAAPSHPPAPQQPPSAPSYPPSAPSYPPAAPSYPPSAPSHPPAPQQPPAAPSYPPSAPSYPPAASQQPPQQSPQQPPQGGGEVSLRKGASVSLQKGQRVRLTKDGGQKLTQVRMGLGWDPIRKGGLFGSREVEIDLDASVVLFAGGQPVDLAFYNNLTTRDGSVRHLGDNRTGEGDGDDETIVVDLTRVPVHVDTLVFIVTSYAGQTFQQVQNAFCRLIDHADGELARYTLTGGLPVTGMVMAKVYREGGDWKLQAIGDGINAKVPGEAVPQLAKFL</sequence>
<dbReference type="Proteomes" id="UP001261666">
    <property type="component" value="Unassembled WGS sequence"/>
</dbReference>
<comment type="caution">
    <text evidence="1">The sequence shown here is derived from an EMBL/GenBank/DDBJ whole genome shotgun (WGS) entry which is preliminary data.</text>
</comment>
<name>A0ACC6IHM1_9ACTN</name>
<protein>
    <submittedName>
        <fullName evidence="1">Stress response protein SCP2</fullName>
    </submittedName>
</protein>
<accession>A0ACC6IHM1</accession>